<reference evidence="1" key="1">
    <citation type="submission" date="2019-08" db="EMBL/GenBank/DDBJ databases">
        <title>The improved chromosome-level genome for the pearl oyster Pinctada fucata martensii using PacBio sequencing and Hi-C.</title>
        <authorList>
            <person name="Zheng Z."/>
        </authorList>
    </citation>
    <scope>NUCLEOTIDE SEQUENCE</scope>
    <source>
        <strain evidence="1">ZZ-2019</strain>
        <tissue evidence="1">Adductor muscle</tissue>
    </source>
</reference>
<dbReference type="Proteomes" id="UP001186944">
    <property type="component" value="Unassembled WGS sequence"/>
</dbReference>
<evidence type="ECO:0000313" key="2">
    <source>
        <dbReference type="Proteomes" id="UP001186944"/>
    </source>
</evidence>
<proteinExistence type="predicted"/>
<keyword evidence="2" id="KW-1185">Reference proteome</keyword>
<protein>
    <submittedName>
        <fullName evidence="1">Uncharacterized protein</fullName>
    </submittedName>
</protein>
<name>A0AA88YCR0_PINIB</name>
<evidence type="ECO:0000313" key="1">
    <source>
        <dbReference type="EMBL" id="KAK3102862.1"/>
    </source>
</evidence>
<dbReference type="AlphaFoldDB" id="A0AA88YCR0"/>
<comment type="caution">
    <text evidence="1">The sequence shown here is derived from an EMBL/GenBank/DDBJ whole genome shotgun (WGS) entry which is preliminary data.</text>
</comment>
<sequence length="162" mass="18758">MADKSVEVCIHYLAIAYNHTYICYKGVLFRCVYFWRFHEARECSQKLDTLANIQIYGIKSVEYLFQVGYAERLQIETIAIYETYNAGAVKKIESLNPSGQWEIIWSTQQVRLITSSRIFSPNIQRKKYPTDSIRITVDCSLSASYVEIDAIKITGIRASEIY</sequence>
<organism evidence="1 2">
    <name type="scientific">Pinctada imbricata</name>
    <name type="common">Atlantic pearl-oyster</name>
    <name type="synonym">Pinctada martensii</name>
    <dbReference type="NCBI Taxonomy" id="66713"/>
    <lineage>
        <taxon>Eukaryota</taxon>
        <taxon>Metazoa</taxon>
        <taxon>Spiralia</taxon>
        <taxon>Lophotrochozoa</taxon>
        <taxon>Mollusca</taxon>
        <taxon>Bivalvia</taxon>
        <taxon>Autobranchia</taxon>
        <taxon>Pteriomorphia</taxon>
        <taxon>Pterioida</taxon>
        <taxon>Pterioidea</taxon>
        <taxon>Pteriidae</taxon>
        <taxon>Pinctada</taxon>
    </lineage>
</organism>
<gene>
    <name evidence="1" type="ORF">FSP39_014503</name>
</gene>
<dbReference type="EMBL" id="VSWD01000005">
    <property type="protein sequence ID" value="KAK3102862.1"/>
    <property type="molecule type" value="Genomic_DNA"/>
</dbReference>
<accession>A0AA88YCR0</accession>